<dbReference type="Proteomes" id="UP000652761">
    <property type="component" value="Unassembled WGS sequence"/>
</dbReference>
<evidence type="ECO:0000256" key="1">
    <source>
        <dbReference type="SAM" id="MobiDB-lite"/>
    </source>
</evidence>
<dbReference type="OrthoDB" id="695275at2759"/>
<comment type="caution">
    <text evidence="3">The sequence shown here is derived from an EMBL/GenBank/DDBJ whole genome shotgun (WGS) entry which is preliminary data.</text>
</comment>
<dbReference type="InterPro" id="IPR056789">
    <property type="entry name" value="LRR_R13L1-DRL21"/>
</dbReference>
<keyword evidence="4" id="KW-1185">Reference proteome</keyword>
<accession>A0A843UDA8</accession>
<evidence type="ECO:0000313" key="4">
    <source>
        <dbReference type="Proteomes" id="UP000652761"/>
    </source>
</evidence>
<dbReference type="EMBL" id="NMUH01000482">
    <property type="protein sequence ID" value="MQL79910.1"/>
    <property type="molecule type" value="Genomic_DNA"/>
</dbReference>
<name>A0A843UDA8_COLES</name>
<dbReference type="Gene3D" id="3.80.10.10">
    <property type="entry name" value="Ribonuclease Inhibitor"/>
    <property type="match status" value="2"/>
</dbReference>
<gene>
    <name evidence="3" type="ORF">Taro_012359</name>
</gene>
<organism evidence="3 4">
    <name type="scientific">Colocasia esculenta</name>
    <name type="common">Wild taro</name>
    <name type="synonym">Arum esculentum</name>
    <dbReference type="NCBI Taxonomy" id="4460"/>
    <lineage>
        <taxon>Eukaryota</taxon>
        <taxon>Viridiplantae</taxon>
        <taxon>Streptophyta</taxon>
        <taxon>Embryophyta</taxon>
        <taxon>Tracheophyta</taxon>
        <taxon>Spermatophyta</taxon>
        <taxon>Magnoliopsida</taxon>
        <taxon>Liliopsida</taxon>
        <taxon>Araceae</taxon>
        <taxon>Aroideae</taxon>
        <taxon>Colocasieae</taxon>
        <taxon>Colocasia</taxon>
    </lineage>
</organism>
<reference evidence="3" key="1">
    <citation type="submission" date="2017-07" db="EMBL/GenBank/DDBJ databases">
        <title>Taro Niue Genome Assembly and Annotation.</title>
        <authorList>
            <person name="Atibalentja N."/>
            <person name="Keating K."/>
            <person name="Fields C.J."/>
        </authorList>
    </citation>
    <scope>NUCLEOTIDE SEQUENCE</scope>
    <source>
        <strain evidence="3">Niue_2</strain>
        <tissue evidence="3">Leaf</tissue>
    </source>
</reference>
<dbReference type="PANTHER" id="PTHR47186:SF3">
    <property type="entry name" value="OS09G0267800 PROTEIN"/>
    <property type="match status" value="1"/>
</dbReference>
<evidence type="ECO:0000259" key="2">
    <source>
        <dbReference type="Pfam" id="PF25019"/>
    </source>
</evidence>
<dbReference type="SUPFAM" id="SSF52058">
    <property type="entry name" value="L domain-like"/>
    <property type="match status" value="1"/>
</dbReference>
<protein>
    <recommendedName>
        <fullName evidence="2">R13L1/DRL21-like LRR repeat region domain-containing protein</fullName>
    </recommendedName>
</protein>
<dbReference type="InterPro" id="IPR032675">
    <property type="entry name" value="LRR_dom_sf"/>
</dbReference>
<proteinExistence type="predicted"/>
<evidence type="ECO:0000313" key="3">
    <source>
        <dbReference type="EMBL" id="MQL79910.1"/>
    </source>
</evidence>
<sequence length="485" mass="53814">MTVLQRLCTSAHPRELKDMNELRRLRLGSLHLVTSREEASEAELHRKTHLTSLELCFDRKTPTPEDADHGAADRDEGVLEGLQPDLASIRTLTISHYRGVRWPRWMMDASTNQGFPSLEELLISDCPMLEGLPPLPPTLQRLEISNCPKAEWASGGQLLLSASVLVDLTIGVVFYDHADGDAQVVSQLLAVCLRWLPSLQRLFIWGSARRMSDVQSNAATTVNPGMLLSLPGEDLLQPLTSLRALSIRNSPLLTSFLVVQAYISYREPAKTTGDDIPDNTTTSTVATGSSSSSSLPSSALSITHSSSSSLHSPQNQMLMKELKFDGIPTQMINKLLRGMAPFKHPHRLKFYMCNELGFLGDEDCEGLNELEEALLALTQSLFHLKFFDCANLQRLPPKLSCLFSLKTLEILFCPDLESLPEAGLPQGLQELRISGCSEKLRERCHREVGADWHKISHIPKCKIILSNGIIAQDIKQANILCIPRI</sequence>
<dbReference type="Pfam" id="PF25019">
    <property type="entry name" value="LRR_R13L1-DRL21"/>
    <property type="match status" value="1"/>
</dbReference>
<feature type="region of interest" description="Disordered" evidence="1">
    <location>
        <begin position="270"/>
        <end position="313"/>
    </location>
</feature>
<feature type="domain" description="R13L1/DRL21-like LRR repeat region" evidence="2">
    <location>
        <begin position="15"/>
        <end position="147"/>
    </location>
</feature>
<feature type="compositionally biased region" description="Low complexity" evidence="1">
    <location>
        <begin position="280"/>
        <end position="312"/>
    </location>
</feature>
<dbReference type="PANTHER" id="PTHR47186">
    <property type="entry name" value="LEUCINE-RICH REPEAT-CONTAINING PROTEIN 57"/>
    <property type="match status" value="1"/>
</dbReference>
<dbReference type="AlphaFoldDB" id="A0A843UDA8"/>